<dbReference type="KEGG" id="yag:AABB28_07470"/>
<accession>A0AAN0M4Q7</accession>
<proteinExistence type="predicted"/>
<dbReference type="Proteomes" id="UP001451782">
    <property type="component" value="Chromosome"/>
</dbReference>
<evidence type="ECO:0000313" key="2">
    <source>
        <dbReference type="Proteomes" id="UP001451782"/>
    </source>
</evidence>
<reference evidence="1 2" key="1">
    <citation type="submission" date="2024-04" db="EMBL/GenBank/DDBJ databases">
        <title>Phylogenomic analyses of a clade within the roseobacter group suggest taxonomic reassignments of species of the genera Aestuariivita, Citreicella, Loktanella, Nautella, Pelagibaca, Ruegeria, Thalassobius, Thiobacimonas and Tropicibacter, and the proposal o.</title>
        <authorList>
            <person name="Jeon C.O."/>
        </authorList>
    </citation>
    <scope>NUCLEOTIDE SEQUENCE [LARGE SCALE GENOMIC DNA]</scope>
    <source>
        <strain evidence="1 2">G8-12</strain>
    </source>
</reference>
<sequence>MKDRGAMLAKMAPHFIADVEMLTEAEGGKTRVAYPGWGCPCKLSPEEKVAWDAWPLLGERTLNAGDTLRLGFVCIAEETAAILRNADLLYLWEGRIVGHARPARDDDGPLYCLLEAVCDADRGIADEATKVLRMYLERACATGDAQWWKELGFELDLSAALQERAGVASFNTLFIGPTELERFVWTVFERACIGASQRHRFAFILKRAGPIGGLERAVIDYLHTNWERDEATTMEFVYMLWNDQDLSAIYQQIAAKADSEQLRDLAQRRLTFWNSVVAVDAELRAHLDEIIRENKSEDEWSEIEADDWFQSKHYCGGYCADEHAFVFSLYRNDGQELWFQFPLSIVDEARKAEMYLFEARLADK</sequence>
<dbReference type="RefSeq" id="WP_342071441.1">
    <property type="nucleotide sequence ID" value="NZ_CP151762.1"/>
</dbReference>
<organism evidence="1 2">
    <name type="scientific">Yoonia algicola</name>
    <dbReference type="NCBI Taxonomy" id="3137368"/>
    <lineage>
        <taxon>Bacteria</taxon>
        <taxon>Pseudomonadati</taxon>
        <taxon>Pseudomonadota</taxon>
        <taxon>Alphaproteobacteria</taxon>
        <taxon>Rhodobacterales</taxon>
        <taxon>Paracoccaceae</taxon>
        <taxon>Yoonia</taxon>
    </lineage>
</organism>
<protein>
    <submittedName>
        <fullName evidence="1">Uncharacterized protein</fullName>
    </submittedName>
</protein>
<gene>
    <name evidence="1" type="ORF">AABB28_07470</name>
</gene>
<name>A0AAN0M4Q7_9RHOB</name>
<dbReference type="AlphaFoldDB" id="A0AAN0M4Q7"/>
<keyword evidence="2" id="KW-1185">Reference proteome</keyword>
<evidence type="ECO:0000313" key="1">
    <source>
        <dbReference type="EMBL" id="WZU65091.1"/>
    </source>
</evidence>
<dbReference type="EMBL" id="CP151762">
    <property type="protein sequence ID" value="WZU65091.1"/>
    <property type="molecule type" value="Genomic_DNA"/>
</dbReference>